<feature type="region of interest" description="Disordered" evidence="8">
    <location>
        <begin position="1"/>
        <end position="90"/>
    </location>
</feature>
<feature type="compositionally biased region" description="Polar residues" evidence="8">
    <location>
        <begin position="190"/>
        <end position="199"/>
    </location>
</feature>
<dbReference type="AlphaFoldDB" id="A0A4Y9YBJ9"/>
<dbReference type="GO" id="GO:0033557">
    <property type="term" value="C:Slx1-Slx4 complex"/>
    <property type="evidence" value="ECO:0007669"/>
    <property type="project" value="InterPro"/>
</dbReference>
<comment type="similarity">
    <text evidence="2">Belongs to the SLX4 family.</text>
</comment>
<accession>A0A4Y9YBJ9</accession>
<evidence type="ECO:0000256" key="7">
    <source>
        <dbReference type="ARBA" id="ARBA00029496"/>
    </source>
</evidence>
<evidence type="ECO:0000313" key="10">
    <source>
        <dbReference type="Proteomes" id="UP000298390"/>
    </source>
</evidence>
<protein>
    <recommendedName>
        <fullName evidence="7">Structure-specific endonuclease subunit SLX4</fullName>
    </recommendedName>
</protein>
<keyword evidence="6" id="KW-0539">Nucleus</keyword>
<dbReference type="Proteomes" id="UP000298390">
    <property type="component" value="Unassembled WGS sequence"/>
</dbReference>
<dbReference type="STRING" id="34475.A0A4Y9YBJ9"/>
<feature type="region of interest" description="Disordered" evidence="8">
    <location>
        <begin position="571"/>
        <end position="661"/>
    </location>
</feature>
<dbReference type="GO" id="GO:0006281">
    <property type="term" value="P:DNA repair"/>
    <property type="evidence" value="ECO:0007669"/>
    <property type="project" value="UniProtKB-KW"/>
</dbReference>
<feature type="compositionally biased region" description="Basic and acidic residues" evidence="8">
    <location>
        <begin position="132"/>
        <end position="143"/>
    </location>
</feature>
<name>A0A4Y9YBJ9_9APHY</name>
<evidence type="ECO:0000256" key="3">
    <source>
        <dbReference type="ARBA" id="ARBA00022763"/>
    </source>
</evidence>
<evidence type="ECO:0000256" key="2">
    <source>
        <dbReference type="ARBA" id="ARBA00006661"/>
    </source>
</evidence>
<reference evidence="9 10" key="1">
    <citation type="submission" date="2019-01" db="EMBL/GenBank/DDBJ databases">
        <title>Genome sequencing of the rare red list fungi Fomitopsis rosea.</title>
        <authorList>
            <person name="Buettner E."/>
            <person name="Kellner H."/>
        </authorList>
    </citation>
    <scope>NUCLEOTIDE SEQUENCE [LARGE SCALE GENOMIC DNA]</scope>
    <source>
        <strain evidence="9 10">DSM 105464</strain>
    </source>
</reference>
<proteinExistence type="inferred from homology"/>
<evidence type="ECO:0000256" key="5">
    <source>
        <dbReference type="ARBA" id="ARBA00023204"/>
    </source>
</evidence>
<evidence type="ECO:0000256" key="6">
    <source>
        <dbReference type="ARBA" id="ARBA00023242"/>
    </source>
</evidence>
<feature type="compositionally biased region" description="Polar residues" evidence="8">
    <location>
        <begin position="9"/>
        <end position="20"/>
    </location>
</feature>
<feature type="compositionally biased region" description="Basic and acidic residues" evidence="8">
    <location>
        <begin position="390"/>
        <end position="406"/>
    </location>
</feature>
<keyword evidence="4" id="KW-0233">DNA recombination</keyword>
<gene>
    <name evidence="9" type="ORF">EVJ58_g5887</name>
</gene>
<feature type="compositionally biased region" description="Polar residues" evidence="8">
    <location>
        <begin position="73"/>
        <end position="90"/>
    </location>
</feature>
<organism evidence="9 10">
    <name type="scientific">Rhodofomes roseus</name>
    <dbReference type="NCBI Taxonomy" id="34475"/>
    <lineage>
        <taxon>Eukaryota</taxon>
        <taxon>Fungi</taxon>
        <taxon>Dikarya</taxon>
        <taxon>Basidiomycota</taxon>
        <taxon>Agaricomycotina</taxon>
        <taxon>Agaricomycetes</taxon>
        <taxon>Polyporales</taxon>
        <taxon>Rhodofomes</taxon>
    </lineage>
</organism>
<feature type="compositionally biased region" description="Basic residues" evidence="8">
    <location>
        <begin position="54"/>
        <end position="64"/>
    </location>
</feature>
<evidence type="ECO:0000256" key="1">
    <source>
        <dbReference type="ARBA" id="ARBA00004123"/>
    </source>
</evidence>
<feature type="region of interest" description="Disordered" evidence="8">
    <location>
        <begin position="390"/>
        <end position="421"/>
    </location>
</feature>
<dbReference type="InterPro" id="IPR018574">
    <property type="entry name" value="Structure-sp_endonuc_su_Slx4"/>
</dbReference>
<evidence type="ECO:0000256" key="8">
    <source>
        <dbReference type="SAM" id="MobiDB-lite"/>
    </source>
</evidence>
<evidence type="ECO:0000313" key="9">
    <source>
        <dbReference type="EMBL" id="TFY59268.1"/>
    </source>
</evidence>
<feature type="compositionally biased region" description="Basic and acidic residues" evidence="8">
    <location>
        <begin position="31"/>
        <end position="53"/>
    </location>
</feature>
<dbReference type="Pfam" id="PF09494">
    <property type="entry name" value="Slx4"/>
    <property type="match status" value="1"/>
</dbReference>
<keyword evidence="3" id="KW-0227">DNA damage</keyword>
<comment type="caution">
    <text evidence="9">The sequence shown here is derived from an EMBL/GenBank/DDBJ whole genome shotgun (WGS) entry which is preliminary data.</text>
</comment>
<dbReference type="GO" id="GO:0006310">
    <property type="term" value="P:DNA recombination"/>
    <property type="evidence" value="ECO:0007669"/>
    <property type="project" value="UniProtKB-KW"/>
</dbReference>
<feature type="region of interest" description="Disordered" evidence="8">
    <location>
        <begin position="120"/>
        <end position="163"/>
    </location>
</feature>
<sequence length="747" mass="81900">MHRTLSRLMASQPTARSRSTPVAAWVSPGHTDVHEVSDSEPEREGRRYEEKENRKRRKQHHRRARKDDVIEFTDTQEPLLTQPVSQASQVPPATQSVISVNGNAIPLSLYRFAHVSLHAEESSEDASNAGVPREEPVRRKESGAHNTSIIDISDDMSDDPSMPSLHALLARRMPSPDYLEPPIDIPQPISERSGSSQASAGPGDSDDEQRSGLNLKLKTFAYSASSSSRSRNPSSASIASRSTSIVSVASAAQPIRRAKSKPKTDFTEEFAEADLARLLKCVSCELKWTVRKSVTQKLKHIQACAKKKALADSTVAFLLRCELAVSPPLPEKSGDAAEKAKEPGTLMETWTDGTNKKRTKRRAVPETVRDLADTRGQILRRARALLAEREARSDDRVEQDDERPRSEEEDAGAQIPPPTQAFGESALARNRRVHEEPIQPIAFAPTQLFAPSKLGVAATSAIIDGADDDEDSLPPSTQAFAPSRFATGLGNIGVLEAAVGRSPAAKPTVTYPSPSGNAASPKYPRMSPSPTDSRPPSGPVSPLDINSDSPHHEDREHVEYDYRPEDWGFDDAYLHFDPEDGGQVYEPPAGDDRPLSPVAGPSRLQETRGAGPSRVLIQKADTVVVTRGMSTPEPAPERPTQKPRSRKGKQPASSSPVKESVVEMSEAEFEARLHDAIMQDKNLHLRVIRYEPVHFDLFVQLATDAGMMQARKLGLMKSRIRTFLDKMAIHFHGADGPGGDRTRKRHP</sequence>
<feature type="region of interest" description="Disordered" evidence="8">
    <location>
        <begin position="175"/>
        <end position="210"/>
    </location>
</feature>
<evidence type="ECO:0000256" key="4">
    <source>
        <dbReference type="ARBA" id="ARBA00023172"/>
    </source>
</evidence>
<feature type="region of interest" description="Disordered" evidence="8">
    <location>
        <begin position="347"/>
        <end position="366"/>
    </location>
</feature>
<keyword evidence="5" id="KW-0234">DNA repair</keyword>
<comment type="subcellular location">
    <subcellularLocation>
        <location evidence="1">Nucleus</location>
    </subcellularLocation>
</comment>
<dbReference type="GO" id="GO:0006260">
    <property type="term" value="P:DNA replication"/>
    <property type="evidence" value="ECO:0007669"/>
    <property type="project" value="InterPro"/>
</dbReference>
<dbReference type="EMBL" id="SEKV01000312">
    <property type="protein sequence ID" value="TFY59268.1"/>
    <property type="molecule type" value="Genomic_DNA"/>
</dbReference>
<feature type="region of interest" description="Disordered" evidence="8">
    <location>
        <begin position="502"/>
        <end position="556"/>
    </location>
</feature>